<dbReference type="Proteomes" id="UP001364890">
    <property type="component" value="Unassembled WGS sequence"/>
</dbReference>
<comment type="caution">
    <text evidence="1">The sequence shown here is derived from an EMBL/GenBank/DDBJ whole genome shotgun (WGS) entry which is preliminary data.</text>
</comment>
<protein>
    <recommendedName>
        <fullName evidence="3">N-acetyltransferase domain-containing protein</fullName>
    </recommendedName>
</protein>
<reference evidence="1 2" key="1">
    <citation type="submission" date="2024-01" db="EMBL/GenBank/DDBJ databases">
        <title>Seven novel Bacillus-like species.</title>
        <authorList>
            <person name="Liu G."/>
        </authorList>
    </citation>
    <scope>NUCLEOTIDE SEQUENCE [LARGE SCALE GENOMIC DNA]</scope>
    <source>
        <strain evidence="1 2">FJAT-51614</strain>
    </source>
</reference>
<evidence type="ECO:0000313" key="2">
    <source>
        <dbReference type="Proteomes" id="UP001364890"/>
    </source>
</evidence>
<proteinExistence type="predicted"/>
<keyword evidence="2" id="KW-1185">Reference proteome</keyword>
<sequence>MKISNVFIDFQIFLEEGTSIFNVVAKCLVYIEELSEPIKVGEASLYIFNPQKSSFLDTCIEGNCISADLNTLFISLQDICEIDDIPGMVAACNDLSIKEEWRENGLGQGFLEKIKKQLSYLNVQLLLVKLSTFISSSSIENSKDDLTINNSFYECKNGEQVIVTYRYLNDRNIVLVK</sequence>
<dbReference type="EMBL" id="JBAWSY010000002">
    <property type="protein sequence ID" value="MEI4768786.1"/>
    <property type="molecule type" value="Genomic_DNA"/>
</dbReference>
<evidence type="ECO:0008006" key="3">
    <source>
        <dbReference type="Google" id="ProtNLM"/>
    </source>
</evidence>
<name>A0ABU8F1B6_9BACI</name>
<gene>
    <name evidence="1" type="ORF">WAX74_03815</name>
</gene>
<dbReference type="RefSeq" id="WP_336496339.1">
    <property type="nucleotide sequence ID" value="NZ_JBAWSY010000002.1"/>
</dbReference>
<evidence type="ECO:0000313" key="1">
    <source>
        <dbReference type="EMBL" id="MEI4768786.1"/>
    </source>
</evidence>
<accession>A0ABU8F1B6</accession>
<organism evidence="1 2">
    <name type="scientific">Psychrobacillus mangrovi</name>
    <dbReference type="NCBI Taxonomy" id="3117745"/>
    <lineage>
        <taxon>Bacteria</taxon>
        <taxon>Bacillati</taxon>
        <taxon>Bacillota</taxon>
        <taxon>Bacilli</taxon>
        <taxon>Bacillales</taxon>
        <taxon>Bacillaceae</taxon>
        <taxon>Psychrobacillus</taxon>
    </lineage>
</organism>